<dbReference type="EMBL" id="QWLA01000037">
    <property type="protein sequence ID" value="RIH85797.1"/>
    <property type="molecule type" value="Genomic_DNA"/>
</dbReference>
<comment type="caution">
    <text evidence="2">The sequence shown here is derived from an EMBL/GenBank/DDBJ whole genome shotgun (WGS) entry which is preliminary data.</text>
</comment>
<proteinExistence type="predicted"/>
<evidence type="ECO:0000313" key="2">
    <source>
        <dbReference type="EMBL" id="RIH85797.1"/>
    </source>
</evidence>
<feature type="region of interest" description="Disordered" evidence="1">
    <location>
        <begin position="60"/>
        <end position="176"/>
    </location>
</feature>
<accession>A0A399EMD9</accession>
<gene>
    <name evidence="2" type="ORF">Mrose_02025</name>
</gene>
<feature type="region of interest" description="Disordered" evidence="1">
    <location>
        <begin position="190"/>
        <end position="260"/>
    </location>
</feature>
<organism evidence="2 3">
    <name type="scientific">Calidithermus roseus</name>
    <dbReference type="NCBI Taxonomy" id="1644118"/>
    <lineage>
        <taxon>Bacteria</taxon>
        <taxon>Thermotogati</taxon>
        <taxon>Deinococcota</taxon>
        <taxon>Deinococci</taxon>
        <taxon>Thermales</taxon>
        <taxon>Thermaceae</taxon>
        <taxon>Calidithermus</taxon>
    </lineage>
</organism>
<dbReference type="Proteomes" id="UP000265341">
    <property type="component" value="Unassembled WGS sequence"/>
</dbReference>
<evidence type="ECO:0000313" key="3">
    <source>
        <dbReference type="Proteomes" id="UP000265341"/>
    </source>
</evidence>
<reference evidence="2 3" key="1">
    <citation type="submission" date="2018-08" db="EMBL/GenBank/DDBJ databases">
        <title>Meiothermus roseus NBRC 110900 genome sequencing project.</title>
        <authorList>
            <person name="Da Costa M.S."/>
            <person name="Albuquerque L."/>
            <person name="Raposo P."/>
            <person name="Froufe H.J.C."/>
            <person name="Barroso C.S."/>
            <person name="Egas C."/>
        </authorList>
    </citation>
    <scope>NUCLEOTIDE SEQUENCE [LARGE SCALE GENOMIC DNA]</scope>
    <source>
        <strain evidence="2 3">NBRC 110900</strain>
    </source>
</reference>
<name>A0A399EMD9_9DEIN</name>
<feature type="compositionally biased region" description="Basic and acidic residues" evidence="1">
    <location>
        <begin position="216"/>
        <end position="226"/>
    </location>
</feature>
<feature type="compositionally biased region" description="Pro residues" evidence="1">
    <location>
        <begin position="75"/>
        <end position="87"/>
    </location>
</feature>
<dbReference type="AlphaFoldDB" id="A0A399EMD9"/>
<keyword evidence="3" id="KW-1185">Reference proteome</keyword>
<protein>
    <submittedName>
        <fullName evidence="2">Uncharacterized protein</fullName>
    </submittedName>
</protein>
<sequence length="260" mass="27379">MTWALSPVPAAWASSVEDERTRPPALREAGGKGPPVGWARAVGPPCLGQALWRKAVSQVPPLASSPAVHAGLSRPLPPAQPRAPAPGAPGFLPFGPIALPRVQPPAPGVLPKTRPAPRNRTDPSGSKPPVRLPFEVEVSHPARPRGRPDWAPTELRSVANHPASPGHRSRIAIPTTPRAFQLQCAVVRAPRALEERSPTGGPPMARTPGRSGDPPRPLHQEPEARGPPDWIAPPSPFQLWAGQMRQAGSAAGSRDQAAEA</sequence>
<evidence type="ECO:0000256" key="1">
    <source>
        <dbReference type="SAM" id="MobiDB-lite"/>
    </source>
</evidence>
<feature type="region of interest" description="Disordered" evidence="1">
    <location>
        <begin position="1"/>
        <end position="42"/>
    </location>
</feature>